<proteinExistence type="predicted"/>
<sequence length="81" mass="9226">MTVEPTWRILSWDNPNVSCRDAEAAYGRHDLRVRGSLQQVLYLGTDTGRLWKTTDLGAHWTEFTGRGLPTRWVNAIVVDPT</sequence>
<dbReference type="Gene3D" id="2.130.10.10">
    <property type="entry name" value="YVTN repeat-like/Quinoprotein amine dehydrogenase"/>
    <property type="match status" value="1"/>
</dbReference>
<reference evidence="2" key="1">
    <citation type="journal article" date="2019" name="Int. J. Syst. Evol. Microbiol.">
        <title>The Global Catalogue of Microorganisms (GCM) 10K type strain sequencing project: providing services to taxonomists for standard genome sequencing and annotation.</title>
        <authorList>
            <consortium name="The Broad Institute Genomics Platform"/>
            <consortium name="The Broad Institute Genome Sequencing Center for Infectious Disease"/>
            <person name="Wu L."/>
            <person name="Ma J."/>
        </authorList>
    </citation>
    <scope>NUCLEOTIDE SEQUENCE [LARGE SCALE GENOMIC DNA]</scope>
    <source>
        <strain evidence="2">JCM 31486</strain>
    </source>
</reference>
<dbReference type="SUPFAM" id="SSF110296">
    <property type="entry name" value="Oligoxyloglucan reducing end-specific cellobiohydrolase"/>
    <property type="match status" value="1"/>
</dbReference>
<comment type="caution">
    <text evidence="1">The sequence shown here is derived from an EMBL/GenBank/DDBJ whole genome shotgun (WGS) entry which is preliminary data.</text>
</comment>
<dbReference type="InterPro" id="IPR015943">
    <property type="entry name" value="WD40/YVTN_repeat-like_dom_sf"/>
</dbReference>
<evidence type="ECO:0000313" key="1">
    <source>
        <dbReference type="EMBL" id="MFD1048348.1"/>
    </source>
</evidence>
<accession>A0ABW3MCI1</accession>
<evidence type="ECO:0008006" key="3">
    <source>
        <dbReference type="Google" id="ProtNLM"/>
    </source>
</evidence>
<organism evidence="1 2">
    <name type="scientific">Kibdelosporangium lantanae</name>
    <dbReference type="NCBI Taxonomy" id="1497396"/>
    <lineage>
        <taxon>Bacteria</taxon>
        <taxon>Bacillati</taxon>
        <taxon>Actinomycetota</taxon>
        <taxon>Actinomycetes</taxon>
        <taxon>Pseudonocardiales</taxon>
        <taxon>Pseudonocardiaceae</taxon>
        <taxon>Kibdelosporangium</taxon>
    </lineage>
</organism>
<gene>
    <name evidence="1" type="ORF">ACFQ1S_23830</name>
</gene>
<keyword evidence="2" id="KW-1185">Reference proteome</keyword>
<name>A0ABW3MCI1_9PSEU</name>
<dbReference type="Proteomes" id="UP001597045">
    <property type="component" value="Unassembled WGS sequence"/>
</dbReference>
<evidence type="ECO:0000313" key="2">
    <source>
        <dbReference type="Proteomes" id="UP001597045"/>
    </source>
</evidence>
<feature type="non-terminal residue" evidence="1">
    <location>
        <position position="81"/>
    </location>
</feature>
<dbReference type="EMBL" id="JBHTIS010001538">
    <property type="protein sequence ID" value="MFD1048348.1"/>
    <property type="molecule type" value="Genomic_DNA"/>
</dbReference>
<protein>
    <recommendedName>
        <fullName evidence="3">Glycosyl hydrolase</fullName>
    </recommendedName>
</protein>